<dbReference type="AlphaFoldDB" id="A0A0M9VVQ6"/>
<dbReference type="OrthoDB" id="4357148at2759"/>
<protein>
    <submittedName>
        <fullName evidence="2">Uncharacterized protein</fullName>
    </submittedName>
</protein>
<keyword evidence="3" id="KW-1185">Reference proteome</keyword>
<proteinExistence type="predicted"/>
<gene>
    <name evidence="2" type="ORF">ESCO_004556</name>
</gene>
<feature type="compositionally biased region" description="Basic and acidic residues" evidence="1">
    <location>
        <begin position="7"/>
        <end position="18"/>
    </location>
</feature>
<reference evidence="2 3" key="1">
    <citation type="submission" date="2015-07" db="EMBL/GenBank/DDBJ databases">
        <title>The genome of the fungus Escovopsis weberi, a specialized disease agent of ant agriculture.</title>
        <authorList>
            <person name="de Man T.J."/>
            <person name="Stajich J.E."/>
            <person name="Kubicek C.P."/>
            <person name="Chenthamara K."/>
            <person name="Atanasova L."/>
            <person name="Druzhinina I.S."/>
            <person name="Birnbaum S."/>
            <person name="Barribeau S.M."/>
            <person name="Teiling C."/>
            <person name="Suen G."/>
            <person name="Currie C."/>
            <person name="Gerardo N.M."/>
        </authorList>
    </citation>
    <scope>NUCLEOTIDE SEQUENCE [LARGE SCALE GENOMIC DNA]</scope>
</reference>
<evidence type="ECO:0000256" key="1">
    <source>
        <dbReference type="SAM" id="MobiDB-lite"/>
    </source>
</evidence>
<dbReference type="Proteomes" id="UP000053831">
    <property type="component" value="Unassembled WGS sequence"/>
</dbReference>
<organism evidence="2 3">
    <name type="scientific">Escovopsis weberi</name>
    <dbReference type="NCBI Taxonomy" id="150374"/>
    <lineage>
        <taxon>Eukaryota</taxon>
        <taxon>Fungi</taxon>
        <taxon>Dikarya</taxon>
        <taxon>Ascomycota</taxon>
        <taxon>Pezizomycotina</taxon>
        <taxon>Sordariomycetes</taxon>
        <taxon>Hypocreomycetidae</taxon>
        <taxon>Hypocreales</taxon>
        <taxon>Hypocreaceae</taxon>
        <taxon>Escovopsis</taxon>
    </lineage>
</organism>
<feature type="region of interest" description="Disordered" evidence="1">
    <location>
        <begin position="1"/>
        <end position="97"/>
    </location>
</feature>
<sequence>MSQAHGRKQDPSAEHPEAPEGQVRDASYATKQNDPVPVQSDDTEVDDPIKGEAADTDQQLERDEKEAVDKSNIIHERTRGAKPQASYKQQLDQLEGE</sequence>
<name>A0A0M9VVQ6_ESCWE</name>
<dbReference type="EMBL" id="LGSR01000013">
    <property type="protein sequence ID" value="KOS21242.1"/>
    <property type="molecule type" value="Genomic_DNA"/>
</dbReference>
<evidence type="ECO:0000313" key="3">
    <source>
        <dbReference type="Proteomes" id="UP000053831"/>
    </source>
</evidence>
<feature type="compositionally biased region" description="Polar residues" evidence="1">
    <location>
        <begin position="86"/>
        <end position="97"/>
    </location>
</feature>
<feature type="compositionally biased region" description="Basic and acidic residues" evidence="1">
    <location>
        <begin position="47"/>
        <end position="79"/>
    </location>
</feature>
<comment type="caution">
    <text evidence="2">The sequence shown here is derived from an EMBL/GenBank/DDBJ whole genome shotgun (WGS) entry which is preliminary data.</text>
</comment>
<evidence type="ECO:0000313" key="2">
    <source>
        <dbReference type="EMBL" id="KOS21242.1"/>
    </source>
</evidence>
<accession>A0A0M9VVQ6</accession>